<reference evidence="5" key="2">
    <citation type="submission" date="2016-02" db="EMBL/GenBank/DDBJ databases">
        <authorList>
            <person name="Teng J.L."/>
            <person name="Yang Y."/>
            <person name="Huang Y."/>
            <person name="Guo F."/>
            <person name="Wei W."/>
            <person name="Chen J.H."/>
            <person name="Wong S.Y."/>
            <person name="Lau S.K."/>
            <person name="Woo P.C."/>
        </authorList>
    </citation>
    <scope>NUCLEOTIDE SEQUENCE</scope>
    <source>
        <strain evidence="5">JCM 15929</strain>
    </source>
</reference>
<comment type="similarity">
    <text evidence="2 3">Belongs to the YajQ family.</text>
</comment>
<sequence>MADSSFDVVSKIDRQEVANALNQAAKELSQRYDFRGTNTTVEFSGEDKVVLTSDAEERVKAGLEVFQEKLIKRGLSLKAFDAGDPVASGKTYKITGTLVEGITSENAKKISKLIRDEGPKSVKAQIQGEELRVTSKSRDDLQSVQSLLKGADLDIAVQFVNYR</sequence>
<evidence type="ECO:0000256" key="3">
    <source>
        <dbReference type="HAMAP-Rule" id="MF_00632"/>
    </source>
</evidence>
<dbReference type="EMBL" id="LSRE01000050">
    <property type="protein sequence ID" value="KXO89349.1"/>
    <property type="molecule type" value="Genomic_DNA"/>
</dbReference>
<dbReference type="RefSeq" id="WP_068574399.1">
    <property type="nucleotide sequence ID" value="NZ_LSRE01000050.1"/>
</dbReference>
<dbReference type="AlphaFoldDB" id="A0A137ZZD7"/>
<reference evidence="6" key="3">
    <citation type="submission" date="2016-02" db="EMBL/GenBank/DDBJ databases">
        <authorList>
            <person name="Wen L."/>
            <person name="He K."/>
            <person name="Yang H."/>
        </authorList>
    </citation>
    <scope>NUCLEOTIDE SEQUENCE [LARGE SCALE GENOMIC DNA]</scope>
    <source>
        <strain evidence="6">JCM 15929</strain>
    </source>
</reference>
<dbReference type="InterPro" id="IPR007551">
    <property type="entry name" value="YajQ/Smlt4090-like"/>
</dbReference>
<dbReference type="GO" id="GO:0005829">
    <property type="term" value="C:cytosol"/>
    <property type="evidence" value="ECO:0007669"/>
    <property type="project" value="TreeGrafter"/>
</dbReference>
<dbReference type="OrthoDB" id="9801447at2"/>
<dbReference type="EMBL" id="LSRF01000058">
    <property type="protein sequence ID" value="KXP03527.1"/>
    <property type="molecule type" value="Genomic_DNA"/>
</dbReference>
<dbReference type="Proteomes" id="UP000070409">
    <property type="component" value="Unassembled WGS sequence"/>
</dbReference>
<organism evidence="5 6">
    <name type="scientific">Tsukamurella pseudospumae</name>
    <dbReference type="NCBI Taxonomy" id="239498"/>
    <lineage>
        <taxon>Bacteria</taxon>
        <taxon>Bacillati</taxon>
        <taxon>Actinomycetota</taxon>
        <taxon>Actinomycetes</taxon>
        <taxon>Mycobacteriales</taxon>
        <taxon>Tsukamurellaceae</taxon>
        <taxon>Tsukamurella</taxon>
    </lineage>
</organism>
<evidence type="ECO:0000313" key="7">
    <source>
        <dbReference type="Proteomes" id="UP000070409"/>
    </source>
</evidence>
<dbReference type="InterPro" id="IPR035570">
    <property type="entry name" value="UPF0234_N"/>
</dbReference>
<dbReference type="GO" id="GO:0000166">
    <property type="term" value="F:nucleotide binding"/>
    <property type="evidence" value="ECO:0007669"/>
    <property type="project" value="UniProtKB-UniRule"/>
</dbReference>
<dbReference type="Proteomes" id="UP000070258">
    <property type="component" value="Unassembled WGS sequence"/>
</dbReference>
<name>A0A137ZZD7_9ACTN</name>
<evidence type="ECO:0000313" key="5">
    <source>
        <dbReference type="EMBL" id="KXP03527.1"/>
    </source>
</evidence>
<dbReference type="CDD" id="cd11740">
    <property type="entry name" value="YajQ_like"/>
    <property type="match status" value="1"/>
</dbReference>
<evidence type="ECO:0000256" key="2">
    <source>
        <dbReference type="ARBA" id="ARBA00093450"/>
    </source>
</evidence>
<dbReference type="FunFam" id="3.30.70.860:FF:000004">
    <property type="entry name" value="UPF0234 protein AWC22_11905"/>
    <property type="match status" value="1"/>
</dbReference>
<dbReference type="NCBIfam" id="NF003819">
    <property type="entry name" value="PRK05412.1"/>
    <property type="match status" value="1"/>
</dbReference>
<dbReference type="InterPro" id="IPR035571">
    <property type="entry name" value="UPF0234-like_C"/>
</dbReference>
<dbReference type="Gene3D" id="3.30.70.860">
    <property type="match status" value="1"/>
</dbReference>
<evidence type="ECO:0000313" key="4">
    <source>
        <dbReference type="EMBL" id="KXO89349.1"/>
    </source>
</evidence>
<gene>
    <name evidence="5" type="ORF">AXK60_17065</name>
    <name evidence="4" type="ORF">AXK61_12200</name>
</gene>
<comment type="function">
    <text evidence="3">Nucleotide-binding protein.</text>
</comment>
<keyword evidence="7" id="KW-1185">Reference proteome</keyword>
<dbReference type="Pfam" id="PF04461">
    <property type="entry name" value="YajQ"/>
    <property type="match status" value="1"/>
</dbReference>
<dbReference type="PANTHER" id="PTHR30476">
    <property type="entry name" value="UPF0234 PROTEIN YAJQ"/>
    <property type="match status" value="1"/>
</dbReference>
<evidence type="ECO:0000313" key="6">
    <source>
        <dbReference type="Proteomes" id="UP000070258"/>
    </source>
</evidence>
<proteinExistence type="inferred from homology"/>
<dbReference type="SUPFAM" id="SSF89963">
    <property type="entry name" value="YajQ-like"/>
    <property type="match status" value="2"/>
</dbReference>
<dbReference type="Gene3D" id="3.30.70.990">
    <property type="entry name" value="YajQ-like, domain 2"/>
    <property type="match status" value="1"/>
</dbReference>
<keyword evidence="1 3" id="KW-0547">Nucleotide-binding</keyword>
<dbReference type="HAMAP" id="MF_00632">
    <property type="entry name" value="UPF0234"/>
    <property type="match status" value="1"/>
</dbReference>
<evidence type="ECO:0000256" key="1">
    <source>
        <dbReference type="ARBA" id="ARBA00022741"/>
    </source>
</evidence>
<dbReference type="InterPro" id="IPR036183">
    <property type="entry name" value="YajQ-like_sf"/>
</dbReference>
<reference evidence="4 7" key="1">
    <citation type="submission" date="2016-02" db="EMBL/GenBank/DDBJ databases">
        <authorList>
            <person name="Teng J.L."/>
            <person name="Tang Y."/>
            <person name="Huang Y."/>
            <person name="Guo F."/>
            <person name="Wei W."/>
            <person name="Chen J.H."/>
            <person name="Wong S.Y."/>
            <person name="Lau S.K."/>
            <person name="Woo P.C."/>
        </authorList>
    </citation>
    <scope>NUCLEOTIDE SEQUENCE [LARGE SCALE GENOMIC DNA]</scope>
    <source>
        <strain evidence="4 7">JCM 13375</strain>
    </source>
</reference>
<dbReference type="PANTHER" id="PTHR30476:SF0">
    <property type="entry name" value="UPF0234 PROTEIN YAJQ"/>
    <property type="match status" value="1"/>
</dbReference>
<protein>
    <recommendedName>
        <fullName evidence="3">Nucleotide-binding protein AXK60_17065</fullName>
    </recommendedName>
</protein>
<accession>A0A137ZZD7</accession>
<comment type="caution">
    <text evidence="5">The sequence shown here is derived from an EMBL/GenBank/DDBJ whole genome shotgun (WGS) entry which is preliminary data.</text>
</comment>